<organism evidence="3 4">
    <name type="scientific">Perkinsus olseni</name>
    <name type="common">Perkinsus atlanticus</name>
    <dbReference type="NCBI Taxonomy" id="32597"/>
    <lineage>
        <taxon>Eukaryota</taxon>
        <taxon>Sar</taxon>
        <taxon>Alveolata</taxon>
        <taxon>Perkinsozoa</taxon>
        <taxon>Perkinsea</taxon>
        <taxon>Perkinsida</taxon>
        <taxon>Perkinsidae</taxon>
        <taxon>Perkinsus</taxon>
    </lineage>
</organism>
<dbReference type="SUPFAM" id="SSF56672">
    <property type="entry name" value="DNA/RNA polymerases"/>
    <property type="match status" value="1"/>
</dbReference>
<dbReference type="Proteomes" id="UP000541610">
    <property type="component" value="Unassembled WGS sequence"/>
</dbReference>
<dbReference type="InterPro" id="IPR012337">
    <property type="entry name" value="RNaseH-like_sf"/>
</dbReference>
<sequence length="1382" mass="158125">MTPQPLCDEGLRCHTQDIDKQGRGEQPLLPSPSTLSQPSLNEGSQQDPDGPCPSLSPSTIREALDSKKRSLSSSSSPMDEYDDFDLTKSELHLLGPSKDEVKRQRCFRVIDEKMIQNHESLADLFTEEKIISITKKLLDKVSKGPGITIPYTDGMVAKVRRLHPDERRDTSLQDFAVEIHFNEKTLKQVKSEINNNPQKKKEFNRLQQQQARGYDYSKKLIRELAPEFKEQMDLEIDQFLQLGYWEPVSKEELANIDKSKVIISRPLVQGSHKTTRCRLVSDARYQKGHEVWFLDLKKAFYRIRQGGKRVSYLKFNGLFYKSSRIIFGVQHGPSSLYAATLLMEQLAYAVFDIIMELQDEESVLYNFRFEDKPVHRDDIEITLAYFFDDFMISGPPLLVEIFKRLLGVGVTLIGFEFPPDKMSMVEVDKPERHLGSMWSLTQDLSLRIDCINPEDVPATEILPLTKRRVFQHTGRLHETTREHGVTDYIKNALKMWAGVVGLPTDKKSWNKKLQVSRSQLERYKELLDTGLTYLRECKGHYSIEDRRQIVGFSDSSKEGCAFALFACHELHQGPDAIDMTGRITLQEGTYVFKEHKSEWNWHTNRKEFYGLVILCERILFWCDQLHPLHQQHYGPYQITIFTDSDVSRAWAQQGFGNKFLARLAKTDQNGVAKLVTQLDDIKQKLKTRGFSISFEHIHAQLNGVADFLSRLPEKMKMPEPIVTMVANDNAPVSETDDQMDLPLDDQLSNNWISDYVVRSIDDDLSEEDGDDSEAEGSILNEDESIHEGPIPIEKSELRLFLKLTEEQFREQLGPLQRESADILYKVPVKELFAYLDGETRGGSFIFSHYEDCEKLCSLHRRCGLDEQQRLVILVNHRDSLAKVYVPSGKARSYLFFKNHHHPLFAAHIGGQRCYENIKQKYFWPNMARDIRRLVQGCSSCQKSKCTTLAPSARIRSVRLEPPQRFQRLQMDFFAYREESDNVPDLVHGKESALTISYFVSIIDCGTKLAALYPASREDTDSAIVALLLWSQTYGKPVELQTDGSSAFLSAKFSQFLKIWDVRHHVGFPYEPECQGLVERLHGFIRGANRASNPAFNRLGLSWLISTMIAVNQHNMTQLPSYGVSPCELAFGAEDLIMDDAVLDKSLVLDHDFATRLKEFVDLQYLAYRGLREDDAAKKEFLALMSSSAKVLPQFAIGDSVYWFPYDSSHQRLRKGPFKVVAINGDNSYRLENVNQNVHADALAPHITSSKDEAFQMAADDVRGEINELIVDKCPNSKPLSEVAKGDFIVWFDMAGDYSTRTKTGYVLEYVEKLPDGRIRVQDLTQRPSGTWSREKGFCWDARPEDCWLVFTPTKARKIPAVVQRWLESSNILSTAPSVVEDE</sequence>
<dbReference type="SUPFAM" id="SSF53098">
    <property type="entry name" value="Ribonuclease H-like"/>
    <property type="match status" value="1"/>
</dbReference>
<dbReference type="Gene3D" id="3.30.420.10">
    <property type="entry name" value="Ribonuclease H-like superfamily/Ribonuclease H"/>
    <property type="match status" value="1"/>
</dbReference>
<dbReference type="PROSITE" id="PS50994">
    <property type="entry name" value="INTEGRASE"/>
    <property type="match status" value="1"/>
</dbReference>
<evidence type="ECO:0000259" key="2">
    <source>
        <dbReference type="PROSITE" id="PS50994"/>
    </source>
</evidence>
<gene>
    <name evidence="3" type="ORF">FOZ60_015038</name>
</gene>
<dbReference type="PANTHER" id="PTHR37984:SF5">
    <property type="entry name" value="PROTEIN NYNRIN-LIKE"/>
    <property type="match status" value="1"/>
</dbReference>
<evidence type="ECO:0000313" key="4">
    <source>
        <dbReference type="Proteomes" id="UP000541610"/>
    </source>
</evidence>
<name>A0A7J6N6E5_PEROL</name>
<comment type="caution">
    <text evidence="3">The sequence shown here is derived from an EMBL/GenBank/DDBJ whole genome shotgun (WGS) entry which is preliminary data.</text>
</comment>
<feature type="compositionally biased region" description="Low complexity" evidence="1">
    <location>
        <begin position="26"/>
        <end position="40"/>
    </location>
</feature>
<dbReference type="InterPro" id="IPR041588">
    <property type="entry name" value="Integrase_H2C2"/>
</dbReference>
<evidence type="ECO:0000313" key="3">
    <source>
        <dbReference type="EMBL" id="KAF4679468.1"/>
    </source>
</evidence>
<dbReference type="InterPro" id="IPR043502">
    <property type="entry name" value="DNA/RNA_pol_sf"/>
</dbReference>
<dbReference type="InterPro" id="IPR050951">
    <property type="entry name" value="Retrovirus_Pol_polyprotein"/>
</dbReference>
<feature type="region of interest" description="Disordered" evidence="1">
    <location>
        <begin position="1"/>
        <end position="59"/>
    </location>
</feature>
<reference evidence="3 4" key="1">
    <citation type="submission" date="2020-04" db="EMBL/GenBank/DDBJ databases">
        <title>Perkinsus olseni comparative genomics.</title>
        <authorList>
            <person name="Bogema D.R."/>
        </authorList>
    </citation>
    <scope>NUCLEOTIDE SEQUENCE [LARGE SCALE GENOMIC DNA]</scope>
    <source>
        <strain evidence="3">00978-12</strain>
    </source>
</reference>
<dbReference type="Gene3D" id="1.10.340.70">
    <property type="match status" value="1"/>
</dbReference>
<dbReference type="Pfam" id="PF17921">
    <property type="entry name" value="Integrase_H2C2"/>
    <property type="match status" value="1"/>
</dbReference>
<feature type="compositionally biased region" description="Basic and acidic residues" evidence="1">
    <location>
        <begin position="9"/>
        <end position="23"/>
    </location>
</feature>
<feature type="domain" description="Integrase catalytic" evidence="2">
    <location>
        <begin position="958"/>
        <end position="1133"/>
    </location>
</feature>
<accession>A0A7J6N6E5</accession>
<dbReference type="GO" id="GO:0003676">
    <property type="term" value="F:nucleic acid binding"/>
    <property type="evidence" value="ECO:0007669"/>
    <property type="project" value="InterPro"/>
</dbReference>
<dbReference type="GO" id="GO:0015074">
    <property type="term" value="P:DNA integration"/>
    <property type="evidence" value="ECO:0007669"/>
    <property type="project" value="InterPro"/>
</dbReference>
<feature type="region of interest" description="Disordered" evidence="1">
    <location>
        <begin position="763"/>
        <end position="785"/>
    </location>
</feature>
<dbReference type="InterPro" id="IPR001584">
    <property type="entry name" value="Integrase_cat-core"/>
</dbReference>
<evidence type="ECO:0000256" key="1">
    <source>
        <dbReference type="SAM" id="MobiDB-lite"/>
    </source>
</evidence>
<dbReference type="PANTHER" id="PTHR37984">
    <property type="entry name" value="PROTEIN CBG26694"/>
    <property type="match status" value="1"/>
</dbReference>
<feature type="compositionally biased region" description="Acidic residues" evidence="1">
    <location>
        <begin position="763"/>
        <end position="784"/>
    </location>
</feature>
<dbReference type="InterPro" id="IPR036397">
    <property type="entry name" value="RNaseH_sf"/>
</dbReference>
<dbReference type="OrthoDB" id="8042447at2759"/>
<protein>
    <recommendedName>
        <fullName evidence="2">Integrase catalytic domain-containing protein</fullName>
    </recommendedName>
</protein>
<dbReference type="EMBL" id="JABANP010000731">
    <property type="protein sequence ID" value="KAF4679468.1"/>
    <property type="molecule type" value="Genomic_DNA"/>
</dbReference>
<proteinExistence type="predicted"/>